<dbReference type="SUPFAM" id="SSF48264">
    <property type="entry name" value="Cytochrome P450"/>
    <property type="match status" value="1"/>
</dbReference>
<comment type="pathway">
    <text evidence="2">Secondary metabolite biosynthesis.</text>
</comment>
<dbReference type="PRINTS" id="PR00463">
    <property type="entry name" value="EP450I"/>
</dbReference>
<evidence type="ECO:0000256" key="8">
    <source>
        <dbReference type="ARBA" id="ARBA00023033"/>
    </source>
</evidence>
<evidence type="ECO:0000256" key="1">
    <source>
        <dbReference type="ARBA" id="ARBA00001971"/>
    </source>
</evidence>
<evidence type="ECO:0000256" key="7">
    <source>
        <dbReference type="ARBA" id="ARBA00023004"/>
    </source>
</evidence>
<dbReference type="AlphaFoldDB" id="A0A8H6I0B5"/>
<keyword evidence="6" id="KW-0560">Oxidoreductase</keyword>
<dbReference type="InterPro" id="IPR050364">
    <property type="entry name" value="Cytochrome_P450_fung"/>
</dbReference>
<keyword evidence="4" id="KW-0349">Heme</keyword>
<evidence type="ECO:0000256" key="3">
    <source>
        <dbReference type="ARBA" id="ARBA00010617"/>
    </source>
</evidence>
<dbReference type="GO" id="GO:0004497">
    <property type="term" value="F:monooxygenase activity"/>
    <property type="evidence" value="ECO:0007669"/>
    <property type="project" value="UniProtKB-KW"/>
</dbReference>
<reference evidence="9 10" key="1">
    <citation type="submission" date="2020-07" db="EMBL/GenBank/DDBJ databases">
        <title>Comparative genomics of pyrophilous fungi reveals a link between fire events and developmental genes.</title>
        <authorList>
            <consortium name="DOE Joint Genome Institute"/>
            <person name="Steindorff A.S."/>
            <person name="Carver A."/>
            <person name="Calhoun S."/>
            <person name="Stillman K."/>
            <person name="Liu H."/>
            <person name="Lipzen A."/>
            <person name="Pangilinan J."/>
            <person name="Labutti K."/>
            <person name="Bruns T.D."/>
            <person name="Grigoriev I.V."/>
        </authorList>
    </citation>
    <scope>NUCLEOTIDE SEQUENCE [LARGE SCALE GENOMIC DNA]</scope>
    <source>
        <strain evidence="9 10">CBS 144469</strain>
    </source>
</reference>
<organism evidence="9 10">
    <name type="scientific">Ephemerocybe angulata</name>
    <dbReference type="NCBI Taxonomy" id="980116"/>
    <lineage>
        <taxon>Eukaryota</taxon>
        <taxon>Fungi</taxon>
        <taxon>Dikarya</taxon>
        <taxon>Basidiomycota</taxon>
        <taxon>Agaricomycotina</taxon>
        <taxon>Agaricomycetes</taxon>
        <taxon>Agaricomycetidae</taxon>
        <taxon>Agaricales</taxon>
        <taxon>Agaricineae</taxon>
        <taxon>Psathyrellaceae</taxon>
        <taxon>Ephemerocybe</taxon>
    </lineage>
</organism>
<dbReference type="EMBL" id="JACGCI010000026">
    <property type="protein sequence ID" value="KAF6756369.1"/>
    <property type="molecule type" value="Genomic_DNA"/>
</dbReference>
<keyword evidence="7" id="KW-0408">Iron</keyword>
<evidence type="ECO:0000256" key="4">
    <source>
        <dbReference type="ARBA" id="ARBA00022617"/>
    </source>
</evidence>
<dbReference type="GO" id="GO:0020037">
    <property type="term" value="F:heme binding"/>
    <property type="evidence" value="ECO:0007669"/>
    <property type="project" value="InterPro"/>
</dbReference>
<evidence type="ECO:0000256" key="5">
    <source>
        <dbReference type="ARBA" id="ARBA00022723"/>
    </source>
</evidence>
<comment type="cofactor">
    <cofactor evidence="1">
        <name>heme</name>
        <dbReference type="ChEBI" id="CHEBI:30413"/>
    </cofactor>
</comment>
<dbReference type="InterPro" id="IPR001128">
    <property type="entry name" value="Cyt_P450"/>
</dbReference>
<evidence type="ECO:0000313" key="10">
    <source>
        <dbReference type="Proteomes" id="UP000521943"/>
    </source>
</evidence>
<evidence type="ECO:0000313" key="9">
    <source>
        <dbReference type="EMBL" id="KAF6756369.1"/>
    </source>
</evidence>
<keyword evidence="5" id="KW-0479">Metal-binding</keyword>
<dbReference type="PANTHER" id="PTHR46300">
    <property type="entry name" value="P450, PUTATIVE (EUROFUNG)-RELATED-RELATED"/>
    <property type="match status" value="1"/>
</dbReference>
<comment type="caution">
    <text evidence="9">The sequence shown here is derived from an EMBL/GenBank/DDBJ whole genome shotgun (WGS) entry which is preliminary data.</text>
</comment>
<dbReference type="Gene3D" id="1.10.630.10">
    <property type="entry name" value="Cytochrome P450"/>
    <property type="match status" value="2"/>
</dbReference>
<dbReference type="InterPro" id="IPR002401">
    <property type="entry name" value="Cyt_P450_E_grp-I"/>
</dbReference>
<comment type="similarity">
    <text evidence="3">Belongs to the cytochrome P450 family.</text>
</comment>
<proteinExistence type="inferred from homology"/>
<gene>
    <name evidence="9" type="ORF">DFP72DRAFT_989795</name>
</gene>
<name>A0A8H6I0B5_9AGAR</name>
<evidence type="ECO:0000256" key="6">
    <source>
        <dbReference type="ARBA" id="ARBA00023002"/>
    </source>
</evidence>
<dbReference type="OrthoDB" id="2789670at2759"/>
<keyword evidence="10" id="KW-1185">Reference proteome</keyword>
<dbReference type="Proteomes" id="UP000521943">
    <property type="component" value="Unassembled WGS sequence"/>
</dbReference>
<dbReference type="GO" id="GO:0016705">
    <property type="term" value="F:oxidoreductase activity, acting on paired donors, with incorporation or reduction of molecular oxygen"/>
    <property type="evidence" value="ECO:0007669"/>
    <property type="project" value="InterPro"/>
</dbReference>
<keyword evidence="8" id="KW-0503">Monooxygenase</keyword>
<dbReference type="PANTHER" id="PTHR46300:SF7">
    <property type="entry name" value="P450, PUTATIVE (EUROFUNG)-RELATED"/>
    <property type="match status" value="1"/>
</dbReference>
<sequence length="420" mass="47168">MHPATIVAGGAFVWAVKNYAESKKRNPRGLPLPPGPRGLPVLGNMFQLPQSEQWKAYEELSKQYGDIVYLEAMGQPILILGALDRTEDMMEKHATIYSDRPTLPIGQFMDMSTSFAFMGYGPEWRHDRRVFHQYLNHNAVSQYYPIMEEEALNLLRKLSADTRRVPRPYSITTYGFDDVEANKRLVEDAAYLVQSFAETIVPGRYLFNSFPSLGKLPDWVPGTGFKDRMRELANLNNEVLTKPFISAKESMTVSSSWALVFAMAAYPEVQKKAQAEIDLVIGNDRLPTLSDRESLPYVAAIVKEVSRWHSVVPLGLSRASSEDSEYNGYFIPKGTIIMMNTWCGNSCTTPKSSTNQWSFIPERYLKDGKLNPKMRDPESAAFGYGTLSNDAIFLMAASMLAVFDIAPPKDEGRQPRGDGV</sequence>
<accession>A0A8H6I0B5</accession>
<dbReference type="InterPro" id="IPR036396">
    <property type="entry name" value="Cyt_P450_sf"/>
</dbReference>
<evidence type="ECO:0000256" key="2">
    <source>
        <dbReference type="ARBA" id="ARBA00005179"/>
    </source>
</evidence>
<dbReference type="Pfam" id="PF00067">
    <property type="entry name" value="p450"/>
    <property type="match status" value="2"/>
</dbReference>
<dbReference type="GO" id="GO:0005506">
    <property type="term" value="F:iron ion binding"/>
    <property type="evidence" value="ECO:0007669"/>
    <property type="project" value="InterPro"/>
</dbReference>
<protein>
    <submittedName>
        <fullName evidence="9">Cytochrome P450 98A3</fullName>
    </submittedName>
</protein>